<organism evidence="2 3">
    <name type="scientific">Cutibacterium porci</name>
    <dbReference type="NCBI Taxonomy" id="2605781"/>
    <lineage>
        <taxon>Bacteria</taxon>
        <taxon>Bacillati</taxon>
        <taxon>Actinomycetota</taxon>
        <taxon>Actinomycetes</taxon>
        <taxon>Propionibacteriales</taxon>
        <taxon>Propionibacteriaceae</taxon>
        <taxon>Cutibacterium</taxon>
    </lineage>
</organism>
<evidence type="ECO:0000256" key="1">
    <source>
        <dbReference type="SAM" id="Phobius"/>
    </source>
</evidence>
<evidence type="ECO:0000313" key="2">
    <source>
        <dbReference type="EMBL" id="MSS46704.1"/>
    </source>
</evidence>
<keyword evidence="1" id="KW-0472">Membrane</keyword>
<dbReference type="RefSeq" id="WP_154565068.1">
    <property type="nucleotide sequence ID" value="NZ_VUMG01000005.1"/>
</dbReference>
<gene>
    <name evidence="2" type="ORF">FYJ43_11920</name>
</gene>
<sequence>MRKSPGIGRRFRRALAWLLVGILVGGGTVIWLSRQNVPALGGFIGTSEKTTDRRVVKSMEFKGDVYSV</sequence>
<accession>A0A7K0J9P7</accession>
<keyword evidence="3" id="KW-1185">Reference proteome</keyword>
<feature type="transmembrane region" description="Helical" evidence="1">
    <location>
        <begin position="14"/>
        <end position="33"/>
    </location>
</feature>
<comment type="caution">
    <text evidence="2">The sequence shown here is derived from an EMBL/GenBank/DDBJ whole genome shotgun (WGS) entry which is preliminary data.</text>
</comment>
<proteinExistence type="predicted"/>
<name>A0A7K0J9P7_9ACTN</name>
<keyword evidence="1" id="KW-0812">Transmembrane</keyword>
<dbReference type="AlphaFoldDB" id="A0A7K0J9P7"/>
<evidence type="ECO:0000313" key="3">
    <source>
        <dbReference type="Proteomes" id="UP000466104"/>
    </source>
</evidence>
<reference evidence="2 3" key="1">
    <citation type="submission" date="2019-08" db="EMBL/GenBank/DDBJ databases">
        <title>In-depth cultivation of the pig gut microbiome towards novel bacterial diversity and tailored functional studies.</title>
        <authorList>
            <person name="Wylensek D."/>
            <person name="Hitch T.C.A."/>
            <person name="Clavel T."/>
        </authorList>
    </citation>
    <scope>NUCLEOTIDE SEQUENCE [LARGE SCALE GENOMIC DNA]</scope>
    <source>
        <strain evidence="2 3">WCA-380-WT-3A</strain>
    </source>
</reference>
<dbReference type="Proteomes" id="UP000466104">
    <property type="component" value="Unassembled WGS sequence"/>
</dbReference>
<protein>
    <submittedName>
        <fullName evidence="2">Uncharacterized protein</fullName>
    </submittedName>
</protein>
<keyword evidence="1" id="KW-1133">Transmembrane helix</keyword>
<dbReference type="EMBL" id="VUMG01000005">
    <property type="protein sequence ID" value="MSS46704.1"/>
    <property type="molecule type" value="Genomic_DNA"/>
</dbReference>